<keyword evidence="8" id="KW-1185">Reference proteome</keyword>
<keyword evidence="2" id="KW-0349">Heme</keyword>
<proteinExistence type="inferred from homology"/>
<dbReference type="GO" id="GO:0020037">
    <property type="term" value="F:heme binding"/>
    <property type="evidence" value="ECO:0007669"/>
    <property type="project" value="InterPro"/>
</dbReference>
<dbReference type="EMBL" id="JAKOGI010000022">
    <property type="protein sequence ID" value="KAJ8449338.1"/>
    <property type="molecule type" value="Genomic_DNA"/>
</dbReference>
<dbReference type="Gene3D" id="1.10.630.10">
    <property type="entry name" value="Cytochrome P450"/>
    <property type="match status" value="1"/>
</dbReference>
<sequence>MIQLMLGSLIHGFHWELDGQTPPEKMDIEEKKLNIFELFLYTTTSFSFTHLWDPLQSCNQAPFGADVKGHDLEPIPFGALVCHLRIRMIPLMLGSLIHEFNWELEGRVLPEKMDMEERFGFTFEKAERLQAIPTQDTAPGPPPIPTFGNLFNLGSKPHISLAQLAKTYGPLMIHNLGQVPTVIISSAAVALQKNGLSFSNRNVADAVRALDHHQHSVVWLPVSPQWRSLRELCNSLVFSARSLKATRALRKNKVKDLLSYVQKCSEAGIAVNIGQAAFTASLNLLSNTLFSVDLGDPRSQLSGEFRKTVQGVMEEAGKPNFTDYLRLLGKMDPPGIRHRMTHH</sequence>
<dbReference type="AlphaFoldDB" id="A0A9Q1QNJ8"/>
<dbReference type="Proteomes" id="UP001153076">
    <property type="component" value="Unassembled WGS sequence"/>
</dbReference>
<dbReference type="InterPro" id="IPR001128">
    <property type="entry name" value="Cyt_P450"/>
</dbReference>
<dbReference type="InterPro" id="IPR036396">
    <property type="entry name" value="Cyt_P450_sf"/>
</dbReference>
<organism evidence="7 8">
    <name type="scientific">Carnegiea gigantea</name>
    <dbReference type="NCBI Taxonomy" id="171969"/>
    <lineage>
        <taxon>Eukaryota</taxon>
        <taxon>Viridiplantae</taxon>
        <taxon>Streptophyta</taxon>
        <taxon>Embryophyta</taxon>
        <taxon>Tracheophyta</taxon>
        <taxon>Spermatophyta</taxon>
        <taxon>Magnoliopsida</taxon>
        <taxon>eudicotyledons</taxon>
        <taxon>Gunneridae</taxon>
        <taxon>Pentapetalae</taxon>
        <taxon>Caryophyllales</taxon>
        <taxon>Cactineae</taxon>
        <taxon>Cactaceae</taxon>
        <taxon>Cactoideae</taxon>
        <taxon>Echinocereeae</taxon>
        <taxon>Carnegiea</taxon>
    </lineage>
</organism>
<evidence type="ECO:0000256" key="5">
    <source>
        <dbReference type="ARBA" id="ARBA00023004"/>
    </source>
</evidence>
<evidence type="ECO:0000313" key="7">
    <source>
        <dbReference type="EMBL" id="KAJ8449338.1"/>
    </source>
</evidence>
<evidence type="ECO:0000256" key="1">
    <source>
        <dbReference type="ARBA" id="ARBA00010617"/>
    </source>
</evidence>
<dbReference type="OrthoDB" id="2789670at2759"/>
<dbReference type="SUPFAM" id="SSF48264">
    <property type="entry name" value="Cytochrome P450"/>
    <property type="match status" value="1"/>
</dbReference>
<evidence type="ECO:0000256" key="3">
    <source>
        <dbReference type="ARBA" id="ARBA00022723"/>
    </source>
</evidence>
<keyword evidence="6" id="KW-0503">Monooxygenase</keyword>
<dbReference type="GO" id="GO:0004497">
    <property type="term" value="F:monooxygenase activity"/>
    <property type="evidence" value="ECO:0007669"/>
    <property type="project" value="UniProtKB-KW"/>
</dbReference>
<protein>
    <submittedName>
        <fullName evidence="7">Uncharacterized protein</fullName>
    </submittedName>
</protein>
<dbReference type="PANTHER" id="PTHR47950:SF4">
    <property type="entry name" value="GERANIOL 8-HYDROXYLASE-LIKE"/>
    <property type="match status" value="1"/>
</dbReference>
<evidence type="ECO:0000313" key="8">
    <source>
        <dbReference type="Proteomes" id="UP001153076"/>
    </source>
</evidence>
<name>A0A9Q1QNJ8_9CARY</name>
<dbReference type="GO" id="GO:0005506">
    <property type="term" value="F:iron ion binding"/>
    <property type="evidence" value="ECO:0007669"/>
    <property type="project" value="InterPro"/>
</dbReference>
<keyword evidence="5" id="KW-0408">Iron</keyword>
<comment type="similarity">
    <text evidence="1">Belongs to the cytochrome P450 family.</text>
</comment>
<accession>A0A9Q1QNJ8</accession>
<keyword evidence="4" id="KW-0560">Oxidoreductase</keyword>
<evidence type="ECO:0000256" key="4">
    <source>
        <dbReference type="ARBA" id="ARBA00023002"/>
    </source>
</evidence>
<evidence type="ECO:0000256" key="2">
    <source>
        <dbReference type="ARBA" id="ARBA00022617"/>
    </source>
</evidence>
<dbReference type="PANTHER" id="PTHR47950">
    <property type="entry name" value="CYTOCHROME P450, FAMILY 76, SUBFAMILY C, POLYPEPTIDE 5-RELATED"/>
    <property type="match status" value="1"/>
</dbReference>
<comment type="caution">
    <text evidence="7">The sequence shown here is derived from an EMBL/GenBank/DDBJ whole genome shotgun (WGS) entry which is preliminary data.</text>
</comment>
<keyword evidence="3" id="KW-0479">Metal-binding</keyword>
<evidence type="ECO:0000256" key="6">
    <source>
        <dbReference type="ARBA" id="ARBA00023033"/>
    </source>
</evidence>
<dbReference type="GO" id="GO:0016705">
    <property type="term" value="F:oxidoreductase activity, acting on paired donors, with incorporation or reduction of molecular oxygen"/>
    <property type="evidence" value="ECO:0007669"/>
    <property type="project" value="InterPro"/>
</dbReference>
<reference evidence="7" key="1">
    <citation type="submission" date="2022-04" db="EMBL/GenBank/DDBJ databases">
        <title>Carnegiea gigantea Genome sequencing and assembly v2.</title>
        <authorList>
            <person name="Copetti D."/>
            <person name="Sanderson M.J."/>
            <person name="Burquez A."/>
            <person name="Wojciechowski M.F."/>
        </authorList>
    </citation>
    <scope>NUCLEOTIDE SEQUENCE</scope>
    <source>
        <strain evidence="7">SGP5-SGP5p</strain>
        <tissue evidence="7">Aerial part</tissue>
    </source>
</reference>
<dbReference type="Pfam" id="PF00067">
    <property type="entry name" value="p450"/>
    <property type="match status" value="1"/>
</dbReference>
<gene>
    <name evidence="7" type="ORF">Cgig2_002470</name>
</gene>